<dbReference type="OMA" id="HTTINTY"/>
<dbReference type="Proteomes" id="UP000184499">
    <property type="component" value="Unassembled WGS sequence"/>
</dbReference>
<protein>
    <recommendedName>
        <fullName evidence="2">Nephrocystin 3-like N-terminal domain-containing protein</fullName>
    </recommendedName>
</protein>
<evidence type="ECO:0000259" key="2">
    <source>
        <dbReference type="Pfam" id="PF24883"/>
    </source>
</evidence>
<dbReference type="Pfam" id="PF24883">
    <property type="entry name" value="NPHP3_N"/>
    <property type="match status" value="1"/>
</dbReference>
<dbReference type="RefSeq" id="XP_067475692.1">
    <property type="nucleotide sequence ID" value="XM_067622742.1"/>
</dbReference>
<accession>A0A1L9UA51</accession>
<dbReference type="SUPFAM" id="SSF52540">
    <property type="entry name" value="P-loop containing nucleoside triphosphate hydrolases"/>
    <property type="match status" value="1"/>
</dbReference>
<sequence length="483" mass="54624">MSCGAPLACSRCLGTALRMRKTQCQRQKRISRTNLAGLERLNSHFILVMQNDLVQLAQSSYQLTQSSHERIVDLGEKVDQTRRQNQQDETQKIILWLGTLSFREEHLAILESVQPGTGGWFTKHETLRAWLDGKIGMLWCPGLPGAGKTRLMSIVIDLLEYDPTSKNSLYTYIYCNYNRRKEQTSAALLSSMVQQVLQHSSSEEIPPEVQALYNSHKEYGTRPTTKELTEVLGKLTSRYETLFVVLDALDECSESEEDTLRFLSTVQSIGSNVRIMCSSRFSTTFDASLGSSKKLEIYARDEDIKMLLDSEISQQPRLSKHARSDPDLRTEIIDSVTGECQGMFLLAKLHLESLSTKINRKAVRSALRTLPTTLDDTYTEALQRIYDQPADTVGLAETVLFWVICARQTLTVTQVQHMYATQELPDDTVLEDEDLPDADILTGACNGLITVDREMLTIHAIHYTVHQYFERSHGQKLLAAKMS</sequence>
<dbReference type="Gene3D" id="3.40.50.300">
    <property type="entry name" value="P-loop containing nucleotide triphosphate hydrolases"/>
    <property type="match status" value="1"/>
</dbReference>
<dbReference type="VEuPathDB" id="FungiDB:ASPBRDRAFT_302068"/>
<dbReference type="InterPro" id="IPR027417">
    <property type="entry name" value="P-loop_NTPase"/>
</dbReference>
<proteinExistence type="predicted"/>
<evidence type="ECO:0000313" key="3">
    <source>
        <dbReference type="EMBL" id="OJJ68443.1"/>
    </source>
</evidence>
<reference evidence="4" key="1">
    <citation type="journal article" date="2017" name="Genome Biol.">
        <title>Comparative genomics reveals high biological diversity and specific adaptations in the industrially and medically important fungal genus Aspergillus.</title>
        <authorList>
            <person name="de Vries R.P."/>
            <person name="Riley R."/>
            <person name="Wiebenga A."/>
            <person name="Aguilar-Osorio G."/>
            <person name="Amillis S."/>
            <person name="Uchima C.A."/>
            <person name="Anderluh G."/>
            <person name="Asadollahi M."/>
            <person name="Askin M."/>
            <person name="Barry K."/>
            <person name="Battaglia E."/>
            <person name="Bayram O."/>
            <person name="Benocci T."/>
            <person name="Braus-Stromeyer S.A."/>
            <person name="Caldana C."/>
            <person name="Canovas D."/>
            <person name="Cerqueira G.C."/>
            <person name="Chen F."/>
            <person name="Chen W."/>
            <person name="Choi C."/>
            <person name="Clum A."/>
            <person name="Dos Santos R.A."/>
            <person name="Damasio A.R."/>
            <person name="Diallinas G."/>
            <person name="Emri T."/>
            <person name="Fekete E."/>
            <person name="Flipphi M."/>
            <person name="Freyberg S."/>
            <person name="Gallo A."/>
            <person name="Gournas C."/>
            <person name="Habgood R."/>
            <person name="Hainaut M."/>
            <person name="Harispe M.L."/>
            <person name="Henrissat B."/>
            <person name="Hilden K.S."/>
            <person name="Hope R."/>
            <person name="Hossain A."/>
            <person name="Karabika E."/>
            <person name="Karaffa L."/>
            <person name="Karanyi Z."/>
            <person name="Krasevec N."/>
            <person name="Kuo A."/>
            <person name="Kusch H."/>
            <person name="LaButti K."/>
            <person name="Lagendijk E.L."/>
            <person name="Lapidus A."/>
            <person name="Levasseur A."/>
            <person name="Lindquist E."/>
            <person name="Lipzen A."/>
            <person name="Logrieco A.F."/>
            <person name="MacCabe A."/>
            <person name="Maekelae M.R."/>
            <person name="Malavazi I."/>
            <person name="Melin P."/>
            <person name="Meyer V."/>
            <person name="Mielnichuk N."/>
            <person name="Miskei M."/>
            <person name="Molnar A.P."/>
            <person name="Mule G."/>
            <person name="Ngan C.Y."/>
            <person name="Orejas M."/>
            <person name="Orosz E."/>
            <person name="Ouedraogo J.P."/>
            <person name="Overkamp K.M."/>
            <person name="Park H.-S."/>
            <person name="Perrone G."/>
            <person name="Piumi F."/>
            <person name="Punt P.J."/>
            <person name="Ram A.F."/>
            <person name="Ramon A."/>
            <person name="Rauscher S."/>
            <person name="Record E."/>
            <person name="Riano-Pachon D.M."/>
            <person name="Robert V."/>
            <person name="Roehrig J."/>
            <person name="Ruller R."/>
            <person name="Salamov A."/>
            <person name="Salih N.S."/>
            <person name="Samson R.A."/>
            <person name="Sandor E."/>
            <person name="Sanguinetti M."/>
            <person name="Schuetze T."/>
            <person name="Sepcic K."/>
            <person name="Shelest E."/>
            <person name="Sherlock G."/>
            <person name="Sophianopoulou V."/>
            <person name="Squina F.M."/>
            <person name="Sun H."/>
            <person name="Susca A."/>
            <person name="Todd R.B."/>
            <person name="Tsang A."/>
            <person name="Unkles S.E."/>
            <person name="van de Wiele N."/>
            <person name="van Rossen-Uffink D."/>
            <person name="Oliveira J.V."/>
            <person name="Vesth T.C."/>
            <person name="Visser J."/>
            <person name="Yu J.-H."/>
            <person name="Zhou M."/>
            <person name="Andersen M.R."/>
            <person name="Archer D.B."/>
            <person name="Baker S.E."/>
            <person name="Benoit I."/>
            <person name="Brakhage A.A."/>
            <person name="Braus G.H."/>
            <person name="Fischer R."/>
            <person name="Frisvad J.C."/>
            <person name="Goldman G.H."/>
            <person name="Houbraken J."/>
            <person name="Oakley B."/>
            <person name="Pocsi I."/>
            <person name="Scazzocchio C."/>
            <person name="Seiboth B."/>
            <person name="vanKuyk P.A."/>
            <person name="Wortman J."/>
            <person name="Dyer P.S."/>
            <person name="Grigoriev I.V."/>
        </authorList>
    </citation>
    <scope>NUCLEOTIDE SEQUENCE [LARGE SCALE GENOMIC DNA]</scope>
    <source>
        <strain evidence="4">CBS 101740 / IMI 381727 / IBT 21946</strain>
    </source>
</reference>
<feature type="domain" description="Nephrocystin 3-like N-terminal" evidence="2">
    <location>
        <begin position="116"/>
        <end position="280"/>
    </location>
</feature>
<dbReference type="STRING" id="767769.A0A1L9UA51"/>
<evidence type="ECO:0000313" key="4">
    <source>
        <dbReference type="Proteomes" id="UP000184499"/>
    </source>
</evidence>
<dbReference type="OrthoDB" id="448455at2759"/>
<dbReference type="PANTHER" id="PTHR10039:SF15">
    <property type="entry name" value="NACHT DOMAIN-CONTAINING PROTEIN"/>
    <property type="match status" value="1"/>
</dbReference>
<dbReference type="GeneID" id="93575230"/>
<name>A0A1L9UA51_ASPBC</name>
<evidence type="ECO:0000256" key="1">
    <source>
        <dbReference type="ARBA" id="ARBA00022737"/>
    </source>
</evidence>
<keyword evidence="4" id="KW-1185">Reference proteome</keyword>
<gene>
    <name evidence="3" type="ORF">ASPBRDRAFT_302068</name>
</gene>
<keyword evidence="1" id="KW-0677">Repeat</keyword>
<dbReference type="InterPro" id="IPR056884">
    <property type="entry name" value="NPHP3-like_N"/>
</dbReference>
<dbReference type="EMBL" id="KV878690">
    <property type="protein sequence ID" value="OJJ68443.1"/>
    <property type="molecule type" value="Genomic_DNA"/>
</dbReference>
<dbReference type="PANTHER" id="PTHR10039">
    <property type="entry name" value="AMELOGENIN"/>
    <property type="match status" value="1"/>
</dbReference>
<dbReference type="AlphaFoldDB" id="A0A1L9UA51"/>
<organism evidence="3 4">
    <name type="scientific">Aspergillus brasiliensis (strain CBS 101740 / IMI 381727 / IBT 21946)</name>
    <dbReference type="NCBI Taxonomy" id="767769"/>
    <lineage>
        <taxon>Eukaryota</taxon>
        <taxon>Fungi</taxon>
        <taxon>Dikarya</taxon>
        <taxon>Ascomycota</taxon>
        <taxon>Pezizomycotina</taxon>
        <taxon>Eurotiomycetes</taxon>
        <taxon>Eurotiomycetidae</taxon>
        <taxon>Eurotiales</taxon>
        <taxon>Aspergillaceae</taxon>
        <taxon>Aspergillus</taxon>
        <taxon>Aspergillus subgen. Circumdati</taxon>
    </lineage>
</organism>